<dbReference type="Gene3D" id="3.40.640.10">
    <property type="entry name" value="Type I PLP-dependent aspartate aminotransferase-like (Major domain)"/>
    <property type="match status" value="1"/>
</dbReference>
<dbReference type="SUPFAM" id="SSF53383">
    <property type="entry name" value="PLP-dependent transferases"/>
    <property type="match status" value="1"/>
</dbReference>
<evidence type="ECO:0000256" key="6">
    <source>
        <dbReference type="RuleBase" id="RU003693"/>
    </source>
</evidence>
<dbReference type="eggNOG" id="COG0156">
    <property type="taxonomic scope" value="Bacteria"/>
</dbReference>
<keyword evidence="3 8" id="KW-0808">Transferase</keyword>
<comment type="catalytic activity">
    <reaction evidence="5">
        <text>6-carboxyhexanoyl-[ACP] + L-alanine + H(+) = (8S)-8-amino-7-oxononanoate + holo-[ACP] + CO2</text>
        <dbReference type="Rhea" id="RHEA:42288"/>
        <dbReference type="Rhea" id="RHEA-COMP:9685"/>
        <dbReference type="Rhea" id="RHEA-COMP:9955"/>
        <dbReference type="ChEBI" id="CHEBI:15378"/>
        <dbReference type="ChEBI" id="CHEBI:16526"/>
        <dbReference type="ChEBI" id="CHEBI:57972"/>
        <dbReference type="ChEBI" id="CHEBI:64479"/>
        <dbReference type="ChEBI" id="CHEBI:78846"/>
        <dbReference type="ChEBI" id="CHEBI:149468"/>
        <dbReference type="EC" id="2.3.1.47"/>
    </reaction>
</comment>
<dbReference type="InterPro" id="IPR001917">
    <property type="entry name" value="Aminotrans_II_pyridoxalP_BS"/>
</dbReference>
<dbReference type="InterPro" id="IPR015421">
    <property type="entry name" value="PyrdxlP-dep_Trfase_major"/>
</dbReference>
<dbReference type="PANTHER" id="PTHR13693">
    <property type="entry name" value="CLASS II AMINOTRANSFERASE/8-AMINO-7-OXONONANOATE SYNTHASE"/>
    <property type="match status" value="1"/>
</dbReference>
<dbReference type="EC" id="2.3.1.47" evidence="2"/>
<organism evidence="8 9">
    <name type="scientific">Conexibacter woesei (strain DSM 14684 / CCUG 47730 / CIP 108061 / JCM 11494 / NBRC 100937 / ID131577)</name>
    <dbReference type="NCBI Taxonomy" id="469383"/>
    <lineage>
        <taxon>Bacteria</taxon>
        <taxon>Bacillati</taxon>
        <taxon>Actinomycetota</taxon>
        <taxon>Thermoleophilia</taxon>
        <taxon>Solirubrobacterales</taxon>
        <taxon>Conexibacteraceae</taxon>
        <taxon>Conexibacter</taxon>
    </lineage>
</organism>
<dbReference type="RefSeq" id="WP_012933114.1">
    <property type="nucleotide sequence ID" value="NC_013739.1"/>
</dbReference>
<dbReference type="GO" id="GO:0030170">
    <property type="term" value="F:pyridoxal phosphate binding"/>
    <property type="evidence" value="ECO:0007669"/>
    <property type="project" value="InterPro"/>
</dbReference>
<evidence type="ECO:0000259" key="7">
    <source>
        <dbReference type="Pfam" id="PF00155"/>
    </source>
</evidence>
<proteinExistence type="inferred from homology"/>
<keyword evidence="4 6" id="KW-0663">Pyridoxal phosphate</keyword>
<reference evidence="8 9" key="1">
    <citation type="journal article" date="2010" name="Stand. Genomic Sci.">
        <title>Complete genome sequence of Conexibacter woesei type strain (ID131577).</title>
        <authorList>
            <person name="Pukall R."/>
            <person name="Lapidus A."/>
            <person name="Glavina Del Rio T."/>
            <person name="Copeland A."/>
            <person name="Tice H."/>
            <person name="Cheng J.-F."/>
            <person name="Lucas S."/>
            <person name="Chen F."/>
            <person name="Nolan M."/>
            <person name="Bruce D."/>
            <person name="Goodwin L."/>
            <person name="Pitluck S."/>
            <person name="Mavromatis K."/>
            <person name="Ivanova N."/>
            <person name="Ovchinnikova G."/>
            <person name="Pati A."/>
            <person name="Chen A."/>
            <person name="Palaniappan K."/>
            <person name="Land M."/>
            <person name="Hauser L."/>
            <person name="Chang Y.-J."/>
            <person name="Jeffries C.D."/>
            <person name="Chain P."/>
            <person name="Meincke L."/>
            <person name="Sims D."/>
            <person name="Brettin T."/>
            <person name="Detter J.C."/>
            <person name="Rohde M."/>
            <person name="Goeker M."/>
            <person name="Bristow J."/>
            <person name="Eisen J.A."/>
            <person name="Markowitz V."/>
            <person name="Kyrpides N.C."/>
            <person name="Klenk H.-P."/>
            <person name="Hugenholtz P."/>
        </authorList>
    </citation>
    <scope>NUCLEOTIDE SEQUENCE [LARGE SCALE GENOMIC DNA]</scope>
    <source>
        <strain evidence="9">DSM 14684 / CIP 108061 / JCM 11494 / NBRC 100937 / ID131577</strain>
    </source>
</reference>
<feature type="domain" description="Aminotransferase class I/classII large" evidence="7">
    <location>
        <begin position="51"/>
        <end position="400"/>
    </location>
</feature>
<comment type="similarity">
    <text evidence="6">Belongs to the class-II pyridoxal-phosphate-dependent aminotransferase family.</text>
</comment>
<dbReference type="Pfam" id="PF00155">
    <property type="entry name" value="Aminotran_1_2"/>
    <property type="match status" value="1"/>
</dbReference>
<dbReference type="STRING" id="469383.Cwoe_1635"/>
<dbReference type="Gene3D" id="3.90.1150.10">
    <property type="entry name" value="Aspartate Aminotransferase, domain 1"/>
    <property type="match status" value="1"/>
</dbReference>
<dbReference type="PROSITE" id="PS00599">
    <property type="entry name" value="AA_TRANSFER_CLASS_2"/>
    <property type="match status" value="1"/>
</dbReference>
<reference evidence="9" key="2">
    <citation type="submission" date="2010-01" db="EMBL/GenBank/DDBJ databases">
        <title>The complete genome of Conexibacter woesei DSM 14684.</title>
        <authorList>
            <consortium name="US DOE Joint Genome Institute (JGI-PGF)"/>
            <person name="Lucas S."/>
            <person name="Copeland A."/>
            <person name="Lapidus A."/>
            <person name="Glavina del Rio T."/>
            <person name="Dalin E."/>
            <person name="Tice H."/>
            <person name="Bruce D."/>
            <person name="Goodwin L."/>
            <person name="Pitluck S."/>
            <person name="Kyrpides N."/>
            <person name="Mavromatis K."/>
            <person name="Ivanova N."/>
            <person name="Mikhailova N."/>
            <person name="Chertkov O."/>
            <person name="Brettin T."/>
            <person name="Detter J.C."/>
            <person name="Han C."/>
            <person name="Larimer F."/>
            <person name="Land M."/>
            <person name="Hauser L."/>
            <person name="Markowitz V."/>
            <person name="Cheng J.-F."/>
            <person name="Hugenholtz P."/>
            <person name="Woyke T."/>
            <person name="Wu D."/>
            <person name="Pukall R."/>
            <person name="Steenblock K."/>
            <person name="Schneider S."/>
            <person name="Klenk H.-P."/>
            <person name="Eisen J.A."/>
        </authorList>
    </citation>
    <scope>NUCLEOTIDE SEQUENCE [LARGE SCALE GENOMIC DNA]</scope>
    <source>
        <strain evidence="9">DSM 14684 / CIP 108061 / JCM 11494 / NBRC 100937 / ID131577</strain>
    </source>
</reference>
<evidence type="ECO:0000256" key="5">
    <source>
        <dbReference type="ARBA" id="ARBA00047715"/>
    </source>
</evidence>
<dbReference type="AlphaFoldDB" id="D3F0Y7"/>
<comment type="cofactor">
    <cofactor evidence="1 6">
        <name>pyridoxal 5'-phosphate</name>
        <dbReference type="ChEBI" id="CHEBI:597326"/>
    </cofactor>
</comment>
<evidence type="ECO:0000313" key="8">
    <source>
        <dbReference type="EMBL" id="ADB50063.1"/>
    </source>
</evidence>
<protein>
    <recommendedName>
        <fullName evidence="2">8-amino-7-oxononanoate synthase</fullName>
        <ecNumber evidence="2">2.3.1.47</ecNumber>
    </recommendedName>
</protein>
<accession>D3F0Y7</accession>
<name>D3F0Y7_CONWI</name>
<dbReference type="OrthoDB" id="9778690at2"/>
<gene>
    <name evidence="8" type="ordered locus">Cwoe_1635</name>
</gene>
<dbReference type="KEGG" id="cwo:Cwoe_1635"/>
<dbReference type="GO" id="GO:0008710">
    <property type="term" value="F:8-amino-7-oxononanoate synthase activity"/>
    <property type="evidence" value="ECO:0007669"/>
    <property type="project" value="UniProtKB-EC"/>
</dbReference>
<evidence type="ECO:0000256" key="2">
    <source>
        <dbReference type="ARBA" id="ARBA00013187"/>
    </source>
</evidence>
<dbReference type="PANTHER" id="PTHR13693:SF3">
    <property type="entry name" value="LD36009P"/>
    <property type="match status" value="1"/>
</dbReference>
<evidence type="ECO:0000256" key="3">
    <source>
        <dbReference type="ARBA" id="ARBA00022679"/>
    </source>
</evidence>
<keyword evidence="9" id="KW-1185">Reference proteome</keyword>
<evidence type="ECO:0000313" key="9">
    <source>
        <dbReference type="Proteomes" id="UP000008229"/>
    </source>
</evidence>
<dbReference type="Proteomes" id="UP000008229">
    <property type="component" value="Chromosome"/>
</dbReference>
<keyword evidence="8" id="KW-0012">Acyltransferase</keyword>
<evidence type="ECO:0000256" key="1">
    <source>
        <dbReference type="ARBA" id="ARBA00001933"/>
    </source>
</evidence>
<dbReference type="InterPro" id="IPR050087">
    <property type="entry name" value="AON_synthase_class-II"/>
</dbReference>
<dbReference type="InterPro" id="IPR015424">
    <property type="entry name" value="PyrdxlP-dep_Trfase"/>
</dbReference>
<dbReference type="InterPro" id="IPR015422">
    <property type="entry name" value="PyrdxlP-dep_Trfase_small"/>
</dbReference>
<dbReference type="InterPro" id="IPR004839">
    <property type="entry name" value="Aminotransferase_I/II_large"/>
</dbReference>
<evidence type="ECO:0000256" key="4">
    <source>
        <dbReference type="ARBA" id="ARBA00022898"/>
    </source>
</evidence>
<dbReference type="HOGENOM" id="CLU_015846_11_0_11"/>
<dbReference type="EMBL" id="CP001854">
    <property type="protein sequence ID" value="ADB50063.1"/>
    <property type="molecule type" value="Genomic_DNA"/>
</dbReference>
<sequence>MPTTTDVFSKARTHERVLQLRAAREIDAVPYFRRLESATAPVVEMEGERRIMLGSNNYLGLTSDERVLKGAHDAIDRYGSGVTGSRLLNGTLDLHLELEEELADWLGTEDAIVYTTGAQANLGALGTILGPGDTVIVDSGDHASILDGVILSRAKMRAFRHNRLDLLEKRLQQAENDGGGILVVVDGVFSMEGDVAPLPEIADLSERYGARLMVDEAHGLGVLGARGAGASELLGVEDRVDLRMATFSKSLASCGGVIAGPTDVIDFLRIQSRPFLFTASAVPAAVGSALAAVRICRSDEGRALFARVLDNAAYLNAGLRSLGLHTVEPTALPDGSVVATPVVPVLVADDWKAALLWKALYEAGVYVNVALHPAVPPGGALLRTSVMATHDRATLDEAIATFAGVKRAFEAEHGPLPGPAGSAA</sequence>